<sequence>MPRNALTGTRIRERRVLIGMRQAELARAAGISASYLNLIEHNRRRVGEAHLAALAHALGVEPAALIEGAEAALLEGLRGAAASANRAPFPELDRIEEFVGRFPGWSALLAAQYARMIALEQTVERLTDRMTHDPHLSSSLHEVLSAVTSVRSTAAILAETEDIDPDWRARFHRNLQADTERLAAGAEALVAYLDASAEEETGLAAPQEELEQWLAAQGYHIAALERAQPPAPDALIAAAGELASTSARALARDHLHRYLADARAMPLAAFRAALVQEGPDPGRLALRFGTDLPAVFRRLASLPNEDGAMGLVSCDASGTLTFRKAIEGFPLPRFGAACPLWPLYQALSRPMTPIRATVEMAGRVPRRFLTFAFCQPSHPGGFDGPQVLQALMLILPAPGTEAAPAQAVGSSCRICPRIGCPARREPSLVAEG</sequence>
<protein>
    <submittedName>
        <fullName evidence="2">Short-chain fatty acyl-CoA regulator family protein</fullName>
    </submittedName>
</protein>
<dbReference type="RefSeq" id="WP_377401503.1">
    <property type="nucleotide sequence ID" value="NZ_JBHTFQ010000003.1"/>
</dbReference>
<comment type="caution">
    <text evidence="2">The sequence shown here is derived from an EMBL/GenBank/DDBJ whole genome shotgun (WGS) entry which is preliminary data.</text>
</comment>
<evidence type="ECO:0000259" key="1">
    <source>
        <dbReference type="PROSITE" id="PS50943"/>
    </source>
</evidence>
<dbReference type="Gene3D" id="1.10.260.40">
    <property type="entry name" value="lambda repressor-like DNA-binding domains"/>
    <property type="match status" value="1"/>
</dbReference>
<accession>A0ABW2UHA4</accession>
<dbReference type="SMART" id="SM00530">
    <property type="entry name" value="HTH_XRE"/>
    <property type="match status" value="1"/>
</dbReference>
<dbReference type="PROSITE" id="PS50943">
    <property type="entry name" value="HTH_CROC1"/>
    <property type="match status" value="1"/>
</dbReference>
<dbReference type="Pfam" id="PF01381">
    <property type="entry name" value="HTH_3"/>
    <property type="match status" value="1"/>
</dbReference>
<reference evidence="3" key="1">
    <citation type="journal article" date="2019" name="Int. J. Syst. Evol. Microbiol.">
        <title>The Global Catalogue of Microorganisms (GCM) 10K type strain sequencing project: providing services to taxonomists for standard genome sequencing and annotation.</title>
        <authorList>
            <consortium name="The Broad Institute Genomics Platform"/>
            <consortium name="The Broad Institute Genome Sequencing Center for Infectious Disease"/>
            <person name="Wu L."/>
            <person name="Ma J."/>
        </authorList>
    </citation>
    <scope>NUCLEOTIDE SEQUENCE [LARGE SCALE GENOMIC DNA]</scope>
    <source>
        <strain evidence="3">CGMCC 1.12750</strain>
    </source>
</reference>
<dbReference type="Proteomes" id="UP001596516">
    <property type="component" value="Unassembled WGS sequence"/>
</dbReference>
<gene>
    <name evidence="2" type="ORF">ACFQXB_07475</name>
</gene>
<dbReference type="EMBL" id="JBHTFQ010000003">
    <property type="protein sequence ID" value="MFC7704029.1"/>
    <property type="molecule type" value="Genomic_DNA"/>
</dbReference>
<evidence type="ECO:0000313" key="3">
    <source>
        <dbReference type="Proteomes" id="UP001596516"/>
    </source>
</evidence>
<dbReference type="CDD" id="cd00093">
    <property type="entry name" value="HTH_XRE"/>
    <property type="match status" value="1"/>
</dbReference>
<dbReference type="InterPro" id="IPR010982">
    <property type="entry name" value="Lambda_DNA-bd_dom_sf"/>
</dbReference>
<organism evidence="2 3">
    <name type="scientific">Plastorhodobacter daqingensis</name>
    <dbReference type="NCBI Taxonomy" id="1387281"/>
    <lineage>
        <taxon>Bacteria</taxon>
        <taxon>Pseudomonadati</taxon>
        <taxon>Pseudomonadota</taxon>
        <taxon>Alphaproteobacteria</taxon>
        <taxon>Rhodobacterales</taxon>
        <taxon>Paracoccaceae</taxon>
        <taxon>Plastorhodobacter</taxon>
    </lineage>
</organism>
<name>A0ABW2UHA4_9RHOB</name>
<dbReference type="SUPFAM" id="SSF47413">
    <property type="entry name" value="lambda repressor-like DNA-binding domains"/>
    <property type="match status" value="1"/>
</dbReference>
<keyword evidence="3" id="KW-1185">Reference proteome</keyword>
<dbReference type="InterPro" id="IPR001387">
    <property type="entry name" value="Cro/C1-type_HTH"/>
</dbReference>
<dbReference type="InterPro" id="IPR018653">
    <property type="entry name" value="ScfR_C"/>
</dbReference>
<feature type="domain" description="HTH cro/C1-type" evidence="1">
    <location>
        <begin position="11"/>
        <end position="65"/>
    </location>
</feature>
<proteinExistence type="predicted"/>
<evidence type="ECO:0000313" key="2">
    <source>
        <dbReference type="EMBL" id="MFC7704029.1"/>
    </source>
</evidence>
<dbReference type="Pfam" id="PF09856">
    <property type="entry name" value="ScfRs"/>
    <property type="match status" value="1"/>
</dbReference>